<reference evidence="2 3" key="1">
    <citation type="journal article" date="2019" name="Sci. Rep.">
        <title>A high-quality genome of Eragrostis curvula grass provides insights into Poaceae evolution and supports new strategies to enhance forage quality.</title>
        <authorList>
            <person name="Carballo J."/>
            <person name="Santos B.A.C.M."/>
            <person name="Zappacosta D."/>
            <person name="Garbus I."/>
            <person name="Selva J.P."/>
            <person name="Gallo C.A."/>
            <person name="Diaz A."/>
            <person name="Albertini E."/>
            <person name="Caccamo M."/>
            <person name="Echenique V."/>
        </authorList>
    </citation>
    <scope>NUCLEOTIDE SEQUENCE [LARGE SCALE GENOMIC DNA]</scope>
    <source>
        <strain evidence="3">cv. Victoria</strain>
        <tissue evidence="2">Leaf</tissue>
    </source>
</reference>
<feature type="non-terminal residue" evidence="2">
    <location>
        <position position="130"/>
    </location>
</feature>
<protein>
    <recommendedName>
        <fullName evidence="1">PB1-like domain-containing protein</fullName>
    </recommendedName>
</protein>
<feature type="non-terminal residue" evidence="2">
    <location>
        <position position="1"/>
    </location>
</feature>
<dbReference type="Proteomes" id="UP000324897">
    <property type="component" value="Chromosome 4"/>
</dbReference>
<evidence type="ECO:0000259" key="1">
    <source>
        <dbReference type="Pfam" id="PF26130"/>
    </source>
</evidence>
<keyword evidence="3" id="KW-1185">Reference proteome</keyword>
<dbReference type="AlphaFoldDB" id="A0A5J9VUI4"/>
<comment type="caution">
    <text evidence="2">The sequence shown here is derived from an EMBL/GenBank/DDBJ whole genome shotgun (WGS) entry which is preliminary data.</text>
</comment>
<dbReference type="InterPro" id="IPR058594">
    <property type="entry name" value="PB1-like_dom_pln"/>
</dbReference>
<feature type="domain" description="PB1-like" evidence="1">
    <location>
        <begin position="20"/>
        <end position="121"/>
    </location>
</feature>
<sequence length="130" mass="15204">MVWRFREESQLPPVYGYDSSRFTVELHHGGFFCGVGANRSYVDGKVCWCDDLEAEWWCYMSIEEIMLMLDYGLGGPNMKVYWLLPGKDLSDGLRIMTSDEETVIMKQLVHKVKKFILYFDHHNNIADLPK</sequence>
<evidence type="ECO:0000313" key="2">
    <source>
        <dbReference type="EMBL" id="TVU39245.1"/>
    </source>
</evidence>
<evidence type="ECO:0000313" key="3">
    <source>
        <dbReference type="Proteomes" id="UP000324897"/>
    </source>
</evidence>
<gene>
    <name evidence="2" type="ORF">EJB05_12654</name>
</gene>
<dbReference type="Pfam" id="PF26130">
    <property type="entry name" value="PB1-like"/>
    <property type="match status" value="1"/>
</dbReference>
<dbReference type="Gramene" id="TVU39245">
    <property type="protein sequence ID" value="TVU39245"/>
    <property type="gene ID" value="EJB05_12654"/>
</dbReference>
<accession>A0A5J9VUI4</accession>
<organism evidence="2 3">
    <name type="scientific">Eragrostis curvula</name>
    <name type="common">weeping love grass</name>
    <dbReference type="NCBI Taxonomy" id="38414"/>
    <lineage>
        <taxon>Eukaryota</taxon>
        <taxon>Viridiplantae</taxon>
        <taxon>Streptophyta</taxon>
        <taxon>Embryophyta</taxon>
        <taxon>Tracheophyta</taxon>
        <taxon>Spermatophyta</taxon>
        <taxon>Magnoliopsida</taxon>
        <taxon>Liliopsida</taxon>
        <taxon>Poales</taxon>
        <taxon>Poaceae</taxon>
        <taxon>PACMAD clade</taxon>
        <taxon>Chloridoideae</taxon>
        <taxon>Eragrostideae</taxon>
        <taxon>Eragrostidinae</taxon>
        <taxon>Eragrostis</taxon>
    </lineage>
</organism>
<dbReference type="EMBL" id="RWGY01000007">
    <property type="protein sequence ID" value="TVU39245.1"/>
    <property type="molecule type" value="Genomic_DNA"/>
</dbReference>
<proteinExistence type="predicted"/>
<dbReference type="OrthoDB" id="676521at2759"/>
<name>A0A5J9VUI4_9POAL</name>